<dbReference type="Pfam" id="PF09678">
    <property type="entry name" value="Caa3_CtaG"/>
    <property type="match status" value="1"/>
</dbReference>
<sequence length="309" mass="33366">MAPMGPLTPAGALAWSPEPVFLAGCLAALASYGAAVAVLCRRGDRWPAGRCAAWAAGVGVVGAATCTGLHRYAMAMFSAHMVQHLLLGLIAPVLLLLGAPSTLALRVLPQRLGRYAGPRVWLLRLVHSRYARTVSSPLLTIPLFALGLYGTFFTPAFDLAMDTRAGQIVMAVHLVAAGHLFYWPIIGVDPGPNRPGYVQRVLLLLTAMPVHAFFGLAVMQAREPVVAAFTQPPASWHLDPLADQRVAGALTWALTAVPTLLVLLVIWRQWEASEVRAARRADRAGERGRDRELEAYNAMLARLHVRAQR</sequence>
<evidence type="ECO:0000256" key="2">
    <source>
        <dbReference type="ARBA" id="ARBA00022475"/>
    </source>
</evidence>
<keyword evidence="3 6" id="KW-0812">Transmembrane</keyword>
<accession>A0A8G1UK13</accession>
<organism evidence="7 8">
    <name type="scientific">Kitasatospora cineracea</name>
    <dbReference type="NCBI Taxonomy" id="88074"/>
    <lineage>
        <taxon>Bacteria</taxon>
        <taxon>Bacillati</taxon>
        <taxon>Actinomycetota</taxon>
        <taxon>Actinomycetes</taxon>
        <taxon>Kitasatosporales</taxon>
        <taxon>Streptomycetaceae</taxon>
        <taxon>Kitasatospora</taxon>
    </lineage>
</organism>
<feature type="transmembrane region" description="Helical" evidence="6">
    <location>
        <begin position="197"/>
        <end position="219"/>
    </location>
</feature>
<evidence type="ECO:0000256" key="5">
    <source>
        <dbReference type="ARBA" id="ARBA00023136"/>
    </source>
</evidence>
<feature type="transmembrane region" description="Helical" evidence="6">
    <location>
        <begin position="85"/>
        <end position="109"/>
    </location>
</feature>
<gene>
    <name evidence="7" type="ORF">EDD39_1134</name>
</gene>
<feature type="transmembrane region" description="Helical" evidence="6">
    <location>
        <begin position="20"/>
        <end position="40"/>
    </location>
</feature>
<reference evidence="7 8" key="1">
    <citation type="submission" date="2018-11" db="EMBL/GenBank/DDBJ databases">
        <title>Sequencing the genomes of 1000 actinobacteria strains.</title>
        <authorList>
            <person name="Klenk H.-P."/>
        </authorList>
    </citation>
    <scope>NUCLEOTIDE SEQUENCE [LARGE SCALE GENOMIC DNA]</scope>
    <source>
        <strain evidence="7 8">DSM 44780</strain>
    </source>
</reference>
<evidence type="ECO:0000256" key="3">
    <source>
        <dbReference type="ARBA" id="ARBA00022692"/>
    </source>
</evidence>
<evidence type="ECO:0000313" key="7">
    <source>
        <dbReference type="EMBL" id="ROR42999.1"/>
    </source>
</evidence>
<comment type="caution">
    <text evidence="7">The sequence shown here is derived from an EMBL/GenBank/DDBJ whole genome shotgun (WGS) entry which is preliminary data.</text>
</comment>
<name>A0A8G1UK13_9ACTN</name>
<protein>
    <submittedName>
        <fullName evidence="7">Putative copper resistance protein D</fullName>
    </submittedName>
</protein>
<keyword evidence="5 6" id="KW-0472">Membrane</keyword>
<dbReference type="EMBL" id="RJVJ01000001">
    <property type="protein sequence ID" value="ROR42999.1"/>
    <property type="molecule type" value="Genomic_DNA"/>
</dbReference>
<dbReference type="InterPro" id="IPR019108">
    <property type="entry name" value="Caa3_assmbl_CtaG-rel"/>
</dbReference>
<evidence type="ECO:0000256" key="6">
    <source>
        <dbReference type="SAM" id="Phobius"/>
    </source>
</evidence>
<keyword evidence="4 6" id="KW-1133">Transmembrane helix</keyword>
<dbReference type="AlphaFoldDB" id="A0A8G1UK13"/>
<feature type="transmembrane region" description="Helical" evidence="6">
    <location>
        <begin position="246"/>
        <end position="267"/>
    </location>
</feature>
<dbReference type="Proteomes" id="UP000267408">
    <property type="component" value="Unassembled WGS sequence"/>
</dbReference>
<feature type="transmembrane region" description="Helical" evidence="6">
    <location>
        <begin position="130"/>
        <end position="153"/>
    </location>
</feature>
<evidence type="ECO:0000313" key="8">
    <source>
        <dbReference type="Proteomes" id="UP000267408"/>
    </source>
</evidence>
<keyword evidence="2" id="KW-1003">Cell membrane</keyword>
<feature type="transmembrane region" description="Helical" evidence="6">
    <location>
        <begin position="52"/>
        <end position="73"/>
    </location>
</feature>
<dbReference type="GO" id="GO:0005886">
    <property type="term" value="C:plasma membrane"/>
    <property type="evidence" value="ECO:0007669"/>
    <property type="project" value="UniProtKB-SubCell"/>
</dbReference>
<feature type="transmembrane region" description="Helical" evidence="6">
    <location>
        <begin position="165"/>
        <end position="185"/>
    </location>
</feature>
<evidence type="ECO:0000256" key="1">
    <source>
        <dbReference type="ARBA" id="ARBA00004651"/>
    </source>
</evidence>
<proteinExistence type="predicted"/>
<evidence type="ECO:0000256" key="4">
    <source>
        <dbReference type="ARBA" id="ARBA00022989"/>
    </source>
</evidence>
<comment type="subcellular location">
    <subcellularLocation>
        <location evidence="1">Cell membrane</location>
        <topology evidence="1">Multi-pass membrane protein</topology>
    </subcellularLocation>
</comment>